<name>A0AB39BRE3_9BACI</name>
<protein>
    <submittedName>
        <fullName evidence="1">Uncharacterized protein</fullName>
    </submittedName>
</protein>
<reference evidence="1" key="1">
    <citation type="submission" date="2024-07" db="EMBL/GenBank/DDBJ databases">
        <title>Identification and characteristics of an arsenic-resistant bacterial isolate, which belongs to a novel species.</title>
        <authorList>
            <person name="Juszczyk A."/>
            <person name="Kowalczyk A."/>
            <person name="Was K."/>
            <person name="Kosowicz W."/>
            <person name="Budzyn A."/>
            <person name="Latowski D."/>
        </authorList>
    </citation>
    <scope>NUCLEOTIDE SEQUENCE</scope>
    <source>
        <strain evidence="1">As8PL</strain>
    </source>
</reference>
<gene>
    <name evidence="1" type="ORF">AB3N04_15305</name>
</gene>
<proteinExistence type="predicted"/>
<dbReference type="RefSeq" id="WP_368503561.1">
    <property type="nucleotide sequence ID" value="NZ_CP162551.1"/>
</dbReference>
<dbReference type="AlphaFoldDB" id="A0AB39BRE3"/>
<accession>A0AB39BRE3</accession>
<organism evidence="1">
    <name type="scientific">Alkalihalophilus sp. As8PL</name>
    <dbReference type="NCBI Taxonomy" id="3237103"/>
    <lineage>
        <taxon>Bacteria</taxon>
        <taxon>Bacillati</taxon>
        <taxon>Bacillota</taxon>
        <taxon>Bacilli</taxon>
        <taxon>Bacillales</taxon>
        <taxon>Bacillaceae</taxon>
        <taxon>Alkalihalophilus</taxon>
    </lineage>
</organism>
<evidence type="ECO:0000313" key="1">
    <source>
        <dbReference type="EMBL" id="XDI36060.1"/>
    </source>
</evidence>
<sequence>MRKQSIFAGGYALLISLLLATTISASGVMSASSLRVTILENDVTYEYEYDNPHHYEYEEGRHVVRGEEAKQKVLELLTLIKLNENSKIEDIVRELKQHHPDIEKVDIRYMNDDNKLFTWVWHDE</sequence>
<dbReference type="EMBL" id="CP162551">
    <property type="protein sequence ID" value="XDI36060.1"/>
    <property type="molecule type" value="Genomic_DNA"/>
</dbReference>